<evidence type="ECO:0000313" key="1">
    <source>
        <dbReference type="EMBL" id="WEK12548.1"/>
    </source>
</evidence>
<protein>
    <submittedName>
        <fullName evidence="1">Uncharacterized protein</fullName>
    </submittedName>
</protein>
<dbReference type="Proteomes" id="UP001213972">
    <property type="component" value="Chromosome"/>
</dbReference>
<gene>
    <name evidence="1" type="ORF">P0Y48_08660</name>
</gene>
<name>A0AAJ5VZM4_9MICO</name>
<dbReference type="SUPFAM" id="SSF53383">
    <property type="entry name" value="PLP-dependent transferases"/>
    <property type="match status" value="1"/>
</dbReference>
<dbReference type="Gene3D" id="3.90.1150.10">
    <property type="entry name" value="Aspartate Aminotransferase, domain 1"/>
    <property type="match status" value="1"/>
</dbReference>
<dbReference type="AlphaFoldDB" id="A0AAJ5VZM4"/>
<organism evidence="1 2">
    <name type="scientific">Candidatus Microbacterium phytovorans</name>
    <dbReference type="NCBI Taxonomy" id="3121374"/>
    <lineage>
        <taxon>Bacteria</taxon>
        <taxon>Bacillati</taxon>
        <taxon>Actinomycetota</taxon>
        <taxon>Actinomycetes</taxon>
        <taxon>Micrococcales</taxon>
        <taxon>Microbacteriaceae</taxon>
        <taxon>Microbacterium</taxon>
    </lineage>
</organism>
<dbReference type="EMBL" id="CP119321">
    <property type="protein sequence ID" value="WEK12548.1"/>
    <property type="molecule type" value="Genomic_DNA"/>
</dbReference>
<sequence>MAHLGGIMRERLLGTQELDDVVGGFRGRGPLQGLDLATDRTSKQPADALVAAVARECLTRGLHLNIVQLTGMGGVFRMRLRA</sequence>
<evidence type="ECO:0000313" key="2">
    <source>
        <dbReference type="Proteomes" id="UP001213972"/>
    </source>
</evidence>
<reference evidence="1" key="1">
    <citation type="submission" date="2023-03" db="EMBL/GenBank/DDBJ databases">
        <title>Andean soil-derived lignocellulolytic bacterial consortium as a source of novel taxa and putative plastic-active enzymes.</title>
        <authorList>
            <person name="Diaz-Garcia L."/>
            <person name="Chuvochina M."/>
            <person name="Feuerriegel G."/>
            <person name="Bunk B."/>
            <person name="Sproer C."/>
            <person name="Streit W.R."/>
            <person name="Rodriguez L.M."/>
            <person name="Overmann J."/>
            <person name="Jimenez D.J."/>
        </authorList>
    </citation>
    <scope>NUCLEOTIDE SEQUENCE</scope>
    <source>
        <strain evidence="1">MAG 4610</strain>
    </source>
</reference>
<dbReference type="InterPro" id="IPR015424">
    <property type="entry name" value="PyrdxlP-dep_Trfase"/>
</dbReference>
<proteinExistence type="predicted"/>
<dbReference type="InterPro" id="IPR015422">
    <property type="entry name" value="PyrdxlP-dep_Trfase_small"/>
</dbReference>
<accession>A0AAJ5VZM4</accession>